<evidence type="ECO:0000313" key="1">
    <source>
        <dbReference type="EMBL" id="APX10896.1"/>
    </source>
</evidence>
<protein>
    <recommendedName>
        <fullName evidence="3">Cytochrome P460 domain-containing protein</fullName>
    </recommendedName>
</protein>
<dbReference type="Gene3D" id="3.50.70.20">
    <property type="entry name" value="Cytochrome P460"/>
    <property type="match status" value="1"/>
</dbReference>
<organism evidence="1 2">
    <name type="scientific">Tateyamaria omphalii</name>
    <dbReference type="NCBI Taxonomy" id="299262"/>
    <lineage>
        <taxon>Bacteria</taxon>
        <taxon>Pseudomonadati</taxon>
        <taxon>Pseudomonadota</taxon>
        <taxon>Alphaproteobacteria</taxon>
        <taxon>Rhodobacterales</taxon>
        <taxon>Roseobacteraceae</taxon>
        <taxon>Tateyamaria</taxon>
    </lineage>
</organism>
<name>A0A1P8MS40_9RHOB</name>
<gene>
    <name evidence="1" type="ORF">BWR18_03715</name>
</gene>
<dbReference type="STRING" id="299262.BWR18_03715"/>
<evidence type="ECO:0000313" key="2">
    <source>
        <dbReference type="Proteomes" id="UP000186336"/>
    </source>
</evidence>
<keyword evidence="2" id="KW-1185">Reference proteome</keyword>
<reference evidence="1 2" key="1">
    <citation type="submission" date="2017-01" db="EMBL/GenBank/DDBJ databases">
        <title>Complete genome of Tateyamaria omphalii DOK1-4 isolated from seawater in Dokdo.</title>
        <authorList>
            <person name="Kim J.H."/>
            <person name="Chi W.-J."/>
        </authorList>
    </citation>
    <scope>NUCLEOTIDE SEQUENCE [LARGE SCALE GENOMIC DNA]</scope>
    <source>
        <strain evidence="1 2">DOK1-4</strain>
    </source>
</reference>
<accession>A0A1P8MS40</accession>
<dbReference type="Proteomes" id="UP000186336">
    <property type="component" value="Chromosome"/>
</dbReference>
<evidence type="ECO:0008006" key="3">
    <source>
        <dbReference type="Google" id="ProtNLM"/>
    </source>
</evidence>
<dbReference type="EMBL" id="CP019312">
    <property type="protein sequence ID" value="APX10896.1"/>
    <property type="molecule type" value="Genomic_DNA"/>
</dbReference>
<dbReference type="Gene3D" id="1.10.1130.10">
    <property type="entry name" value="Flavocytochrome C3, Chain A"/>
    <property type="match status" value="1"/>
</dbReference>
<dbReference type="InterPro" id="IPR038142">
    <property type="entry name" value="Cytochrome_P460_sp"/>
</dbReference>
<dbReference type="KEGG" id="tom:BWR18_03715"/>
<proteinExistence type="predicted"/>
<dbReference type="AlphaFoldDB" id="A0A1P8MS40"/>
<dbReference type="InterPro" id="IPR036280">
    <property type="entry name" value="Multihaem_cyt_sf"/>
</dbReference>
<sequence length="1069" mass="117431">MSDVADAACAHSAAFWFATPSLQGRQDGKSTILLKITRHRRIFAYTNSRLGGILPVFDTGDNFMCARFLATVLFALFSFSHVTSAKEVAHAAQSAQLPLPSTLPLIDYENVLFPWIAKREYVGLGWKRDKSWRDTGPFVFDMSFGVHPAVRMYYSPEIMAWLEGGRQGAIADGAIVVKEMVTPPSARYNEYYASLVAKHPNDPGKVAEEMAKYAYDHGKLNWTVMVKDSALSHGGWFFASVYFADKAGMEARMPVIDTFEPPYSPPLGAGGDGMCMRCHASAAEELIFSALENIEGYPGEPVIYRVDESWRDLPMAQKPAFGASLEEMIKSYVNDPHDPAAMRAAHVAAAKASPVNQNKAFIDMFPGTGGVDITRANLQTLPSEWLDHVPARPDDTQHFLTSDNCLGCHGGLGGAPSGVTMFIKDGPKYGDGYNISEYGEWRWSPMGLAGRDPIFYAQLESEFALLDAAGVGDLSENLGTTCLSCHGAMGQRQLEIDAHADPESGLDGNTFKVAYTLLHDPLTEAEKEQQIADGTFEYHEYGNLAREGISCAVCHHIAPPERAEGQPDYNTLDTYLMNGTTGVFRTNPANELIGPFSDVRQKPMQNAMGITPLHDDYITDSEMCGACHTINLPNVDWATDTPLPGFTVEEQAVLNQSAQNAVDFLKDEFGVTYREPLVQFQHSVEQATFLEWQNSQFADAGTAQSCQDCHMKSNFETRDGRIKIGSLTTQIASIQDTNLPEVPNALPHEELDVPFRDDYKRHNFVGLNAFMVEMLSQFDEEMGMSPKDPMTYATNGAQLSLDTMALQARDETADVAIERLTAADGVLEAVVSVDNKTGHRLPSGVGFRRAFLEVKVTDASGAQVWCSGCTNGAGVIIGPDGKPLKTEFLDYVPEGATEALYQPHHNLIDDETQVQIYEELTQNAKKEFTSSFVHRVYHPKDNRLLPWGAEEPGTDAFKARFGDSEVTAAFMKATMPEGRAEHDAGVKAGKDELTYKITLPSGVDASGVTVSATLYSQAIPPYYLKQRFETAPTGPATQRLYYLASRLKTEGTLIEDWKLKIQSDSAQVQ</sequence>
<dbReference type="SUPFAM" id="SSF48695">
    <property type="entry name" value="Multiheme cytochromes"/>
    <property type="match status" value="2"/>
</dbReference>